<evidence type="ECO:0000313" key="2">
    <source>
        <dbReference type="Proteomes" id="UP001500879"/>
    </source>
</evidence>
<evidence type="ECO:0000313" key="1">
    <source>
        <dbReference type="EMBL" id="GAA0396841.1"/>
    </source>
</evidence>
<accession>A0ABN0YIQ1</accession>
<dbReference type="RefSeq" id="WP_344021719.1">
    <property type="nucleotide sequence ID" value="NZ_BAAABX010000018.1"/>
</dbReference>
<keyword evidence="2" id="KW-1185">Reference proteome</keyword>
<reference evidence="1 2" key="1">
    <citation type="journal article" date="2019" name="Int. J. Syst. Evol. Microbiol.">
        <title>The Global Catalogue of Microorganisms (GCM) 10K type strain sequencing project: providing services to taxonomists for standard genome sequencing and annotation.</title>
        <authorList>
            <consortium name="The Broad Institute Genomics Platform"/>
            <consortium name="The Broad Institute Genome Sequencing Center for Infectious Disease"/>
            <person name="Wu L."/>
            <person name="Ma J."/>
        </authorList>
    </citation>
    <scope>NUCLEOTIDE SEQUENCE [LARGE SCALE GENOMIC DNA]</scope>
    <source>
        <strain evidence="1 2">JCM 4788</strain>
    </source>
</reference>
<proteinExistence type="predicted"/>
<dbReference type="Proteomes" id="UP001500879">
    <property type="component" value="Unassembled WGS sequence"/>
</dbReference>
<gene>
    <name evidence="1" type="ORF">GCM10010357_17450</name>
</gene>
<sequence>MQTAFPYHPSQDSRGDLLTAPVLERNARRSRGVSGRITWAHVLWIEPELERRYGGDRHDPGVNRERALRLCPLPPGAPVPRPLAPLVPAASALPARAADAVGADPEDEAFELIRRTHSGYLCELAVGIVRSGAPYHPDQGSRTPFTAFLPEDGAPVGRAAALLASTARELLSQWYDAHHQAGESAKAYPLPPPAWAHHVFSLSVRYEFCRRVRDEPGHAPARRHEAGELLDEAAGALPPPAALRDRLPGGVQGSVVNELLSLAYPLWDRVRFCLDSPFDGLGSL</sequence>
<dbReference type="EMBL" id="BAAABX010000018">
    <property type="protein sequence ID" value="GAA0396841.1"/>
    <property type="molecule type" value="Genomic_DNA"/>
</dbReference>
<protein>
    <submittedName>
        <fullName evidence="1">Uncharacterized protein</fullName>
    </submittedName>
</protein>
<comment type="caution">
    <text evidence="1">The sequence shown here is derived from an EMBL/GenBank/DDBJ whole genome shotgun (WGS) entry which is preliminary data.</text>
</comment>
<name>A0ABN0YIQ1_9ACTN</name>
<organism evidence="1 2">
    <name type="scientific">Streptomyces luteireticuli</name>
    <dbReference type="NCBI Taxonomy" id="173858"/>
    <lineage>
        <taxon>Bacteria</taxon>
        <taxon>Bacillati</taxon>
        <taxon>Actinomycetota</taxon>
        <taxon>Actinomycetes</taxon>
        <taxon>Kitasatosporales</taxon>
        <taxon>Streptomycetaceae</taxon>
        <taxon>Streptomyces</taxon>
    </lineage>
</organism>